<dbReference type="OrthoDB" id="2242820at2"/>
<evidence type="ECO:0000313" key="5">
    <source>
        <dbReference type="Proteomes" id="UP000218979"/>
    </source>
</evidence>
<keyword evidence="1" id="KW-0472">Membrane</keyword>
<dbReference type="Proteomes" id="UP000185655">
    <property type="component" value="Unassembled WGS sequence"/>
</dbReference>
<evidence type="ECO:0000313" key="4">
    <source>
        <dbReference type="Proteomes" id="UP000185655"/>
    </source>
</evidence>
<keyword evidence="5" id="KW-1185">Reference proteome</keyword>
<gene>
    <name evidence="2" type="ORF">RR45_GL000564</name>
    <name evidence="3" type="ORF">SAMN02746068_01172</name>
</gene>
<dbReference type="AlphaFoldDB" id="A0A1K2HBS3"/>
<feature type="transmembrane region" description="Helical" evidence="1">
    <location>
        <begin position="73"/>
        <end position="94"/>
    </location>
</feature>
<reference evidence="2 5" key="1">
    <citation type="submission" date="2014-12" db="EMBL/GenBank/DDBJ databases">
        <title>Draft genome sequences of 10 type strains of Lactococcus.</title>
        <authorList>
            <person name="Sun Z."/>
            <person name="Zhong Z."/>
            <person name="Liu W."/>
            <person name="Zhang W."/>
            <person name="Zhang H."/>
        </authorList>
    </citation>
    <scope>NUCLEOTIDE SEQUENCE [LARGE SCALE GENOMIC DNA]</scope>
    <source>
        <strain evidence="2 5">DSM 22330</strain>
    </source>
</reference>
<name>A0A1K2HBS3_9LACT</name>
<dbReference type="RefSeq" id="WP_031365952.1">
    <property type="nucleotide sequence ID" value="NZ_FPKS01000005.1"/>
</dbReference>
<feature type="transmembrane region" description="Helical" evidence="1">
    <location>
        <begin position="100"/>
        <end position="123"/>
    </location>
</feature>
<feature type="transmembrane region" description="Helical" evidence="1">
    <location>
        <begin position="21"/>
        <end position="40"/>
    </location>
</feature>
<organism evidence="3 4">
    <name type="scientific">Pseudolactococcus chungangensis CAU 28 = DSM 22330</name>
    <dbReference type="NCBI Taxonomy" id="1122154"/>
    <lineage>
        <taxon>Bacteria</taxon>
        <taxon>Bacillati</taxon>
        <taxon>Bacillota</taxon>
        <taxon>Bacilli</taxon>
        <taxon>Lactobacillales</taxon>
        <taxon>Streptococcaceae</taxon>
        <taxon>Pseudolactococcus</taxon>
    </lineage>
</organism>
<evidence type="ECO:0000313" key="3">
    <source>
        <dbReference type="EMBL" id="SFZ74222.1"/>
    </source>
</evidence>
<dbReference type="EMBL" id="JXJT01000015">
    <property type="protein sequence ID" value="PCS02578.1"/>
    <property type="molecule type" value="Genomic_DNA"/>
</dbReference>
<evidence type="ECO:0000313" key="2">
    <source>
        <dbReference type="EMBL" id="PCS02578.1"/>
    </source>
</evidence>
<protein>
    <submittedName>
        <fullName evidence="3">Uncharacterized protein</fullName>
    </submittedName>
</protein>
<evidence type="ECO:0000256" key="1">
    <source>
        <dbReference type="SAM" id="Phobius"/>
    </source>
</evidence>
<keyword evidence="1" id="KW-1133">Transmembrane helix</keyword>
<proteinExistence type="predicted"/>
<dbReference type="STRING" id="1122154.SAMN02746068_01172"/>
<keyword evidence="1" id="KW-0812">Transmembrane</keyword>
<reference evidence="3 4" key="2">
    <citation type="submission" date="2016-11" db="EMBL/GenBank/DDBJ databases">
        <authorList>
            <person name="Jaros S."/>
            <person name="Januszkiewicz K."/>
            <person name="Wedrychowicz H."/>
        </authorList>
    </citation>
    <scope>NUCLEOTIDE SEQUENCE [LARGE SCALE GENOMIC DNA]</scope>
    <source>
        <strain evidence="3 4">DSM 22330</strain>
    </source>
</reference>
<dbReference type="Proteomes" id="UP000218979">
    <property type="component" value="Unassembled WGS sequence"/>
</dbReference>
<dbReference type="EMBL" id="FPKS01000005">
    <property type="protein sequence ID" value="SFZ74222.1"/>
    <property type="molecule type" value="Genomic_DNA"/>
</dbReference>
<sequence>MKEDKKRAKKLMQEQSMPYNAWSGNLTIPIAMVVIVILSLIGFKNSFFSLVIFVATIQVHRQNAKLKLGGRSYIAPIMVYVYNALSIPMVFLVVNLTDMTILPLLIIEVLFFAAVVVAFVFFFMTANQIKKQFPTMKADSLAARQVYQETITRLKNQI</sequence>
<accession>A0A1K2HBS3</accession>